<protein>
    <submittedName>
        <fullName evidence="2">M48 family peptidase</fullName>
    </submittedName>
</protein>
<organism evidence="2 3">
    <name type="scientific">Allofranklinella schreckenbergeri</name>
    <dbReference type="NCBI Taxonomy" id="1076744"/>
    <lineage>
        <taxon>Bacteria</taxon>
        <taxon>Pseudomonadati</taxon>
        <taxon>Pseudomonadota</taxon>
        <taxon>Betaproteobacteria</taxon>
        <taxon>Burkholderiales</taxon>
        <taxon>Comamonadaceae</taxon>
        <taxon>Allofranklinella</taxon>
    </lineage>
</organism>
<dbReference type="AlphaFoldDB" id="A0A3M6Q6I0"/>
<dbReference type="PANTHER" id="PTHR30399:SF1">
    <property type="entry name" value="UTP PYROPHOSPHATASE"/>
    <property type="match status" value="1"/>
</dbReference>
<evidence type="ECO:0000313" key="3">
    <source>
        <dbReference type="Proteomes" id="UP000267035"/>
    </source>
</evidence>
<dbReference type="InterPro" id="IPR053136">
    <property type="entry name" value="UTP_pyrophosphatase-like"/>
</dbReference>
<dbReference type="RefSeq" id="WP_122254221.1">
    <property type="nucleotide sequence ID" value="NZ_RDQL01000010.1"/>
</dbReference>
<feature type="domain" description="YgjP-like metallopeptidase" evidence="1">
    <location>
        <begin position="158"/>
        <end position="273"/>
    </location>
</feature>
<dbReference type="Gene3D" id="3.30.2010.10">
    <property type="entry name" value="Metalloproteases ('zincins'), catalytic domain"/>
    <property type="match status" value="1"/>
</dbReference>
<feature type="domain" description="YgjP-like metallopeptidase" evidence="1">
    <location>
        <begin position="40"/>
        <end position="130"/>
    </location>
</feature>
<comment type="caution">
    <text evidence="2">The sequence shown here is derived from an EMBL/GenBank/DDBJ whole genome shotgun (WGS) entry which is preliminary data.</text>
</comment>
<name>A0A3M6Q6I0_9BURK</name>
<proteinExistence type="predicted"/>
<dbReference type="InterPro" id="IPR002725">
    <property type="entry name" value="YgjP-like_metallopeptidase"/>
</dbReference>
<evidence type="ECO:0000259" key="1">
    <source>
        <dbReference type="Pfam" id="PF01863"/>
    </source>
</evidence>
<evidence type="ECO:0000313" key="2">
    <source>
        <dbReference type="EMBL" id="RMW98777.1"/>
    </source>
</evidence>
<dbReference type="Proteomes" id="UP000267035">
    <property type="component" value="Unassembled WGS sequence"/>
</dbReference>
<dbReference type="EMBL" id="RDQL01000010">
    <property type="protein sequence ID" value="RMW98777.1"/>
    <property type="molecule type" value="Genomic_DNA"/>
</dbReference>
<dbReference type="CDD" id="cd07344">
    <property type="entry name" value="M48_yhfN_like"/>
    <property type="match status" value="1"/>
</dbReference>
<keyword evidence="3" id="KW-1185">Reference proteome</keyword>
<gene>
    <name evidence="2" type="ORF">EBQ25_08660</name>
</gene>
<reference evidence="2 3" key="1">
    <citation type="submission" date="2018-10" db="EMBL/GenBank/DDBJ databases">
        <title>Comamonadaceae CDC group NO-1 genome sequencing and assembly.</title>
        <authorList>
            <person name="Bernier A.-M."/>
            <person name="Bernard K."/>
        </authorList>
    </citation>
    <scope>NUCLEOTIDE SEQUENCE [LARGE SCALE GENOMIC DNA]</scope>
    <source>
        <strain evidence="2 3">NML161473</strain>
    </source>
</reference>
<sequence>MNANTPASLSHPHANRQIRLSSGGQTLHIGYVWTAAERRSVGMRITAEGLQVRAPHWLRPADLDAALQSRAGWIIAKLTERAAHAPASPAQPAWSDGAYLAWRGQWLRLSLGLAGRRAALQRLPAPEALHPARRQAGAAAIAALAEPSPVRQVLHLPLPPDAPAPAIAAAAERWLRQQAQARLHESAQHWAPRMGVRPARLALTSARTRWGSASAQGAIRLHWRLIHMEDALFDYVLVHELAHLREMNHSPRFWAHVAAALPDWEQRRRQLRRIALENWLD</sequence>
<accession>A0A3M6Q6I0</accession>
<dbReference type="PANTHER" id="PTHR30399">
    <property type="entry name" value="UNCHARACTERIZED PROTEIN YGJP"/>
    <property type="match status" value="1"/>
</dbReference>
<dbReference type="Pfam" id="PF01863">
    <property type="entry name" value="YgjP-like"/>
    <property type="match status" value="2"/>
</dbReference>